<gene>
    <name evidence="3" type="ORF">DI396_01865</name>
</gene>
<comment type="caution">
    <text evidence="3">The sequence shown here is derived from an EMBL/GenBank/DDBJ whole genome shotgun (WGS) entry which is preliminary data.</text>
</comment>
<evidence type="ECO:0000313" key="3">
    <source>
        <dbReference type="EMBL" id="PYC49233.1"/>
    </source>
</evidence>
<feature type="domain" description="HTH cro/C1-type" evidence="2">
    <location>
        <begin position="33"/>
        <end position="87"/>
    </location>
</feature>
<keyword evidence="4" id="KW-1185">Reference proteome</keyword>
<reference evidence="3 4" key="1">
    <citation type="submission" date="2018-05" db="EMBL/GenBank/DDBJ databases">
        <title>Oceanovita maritima gen. nov., sp. nov., a marine bacterium in the family Rhodobacteraceae isolated from surface seawater of Lundu port Xiamen, China.</title>
        <authorList>
            <person name="Hetharua B.H."/>
            <person name="Min D."/>
            <person name="Liao H."/>
            <person name="Tian Y."/>
        </authorList>
    </citation>
    <scope>NUCLEOTIDE SEQUENCE [LARGE SCALE GENOMIC DNA]</scope>
    <source>
        <strain evidence="3 4">FSX-11</strain>
    </source>
</reference>
<dbReference type="AlphaFoldDB" id="A0A2V4NFM9"/>
<proteinExistence type="predicted"/>
<organism evidence="3 4">
    <name type="scientific">Litorivita pollutaquae</name>
    <dbReference type="NCBI Taxonomy" id="2200892"/>
    <lineage>
        <taxon>Bacteria</taxon>
        <taxon>Pseudomonadati</taxon>
        <taxon>Pseudomonadota</taxon>
        <taxon>Alphaproteobacteria</taxon>
        <taxon>Rhodobacterales</taxon>
        <taxon>Paracoccaceae</taxon>
        <taxon>Litorivita</taxon>
    </lineage>
</organism>
<sequence length="144" mass="15592">MSHAPTQSTGDDNPADVSSAWFDPDVTTFGDRLAGAREVAQLTQAEMAKRLGVKLKTLRGWENDLSEPRANRLSMIAGLLNVPLVWLITGEGAGGPEDTDPALSRDVLAILTEIRDLKGQLSQAADRLGRLEKTLRATLKDEAR</sequence>
<dbReference type="Pfam" id="PF01381">
    <property type="entry name" value="HTH_3"/>
    <property type="match status" value="1"/>
</dbReference>
<name>A0A2V4NFM9_9RHOB</name>
<dbReference type="GO" id="GO:0003677">
    <property type="term" value="F:DNA binding"/>
    <property type="evidence" value="ECO:0007669"/>
    <property type="project" value="InterPro"/>
</dbReference>
<dbReference type="SUPFAM" id="SSF47413">
    <property type="entry name" value="lambda repressor-like DNA-binding domains"/>
    <property type="match status" value="1"/>
</dbReference>
<protein>
    <submittedName>
        <fullName evidence="3">Transcriptional regulator</fullName>
    </submittedName>
</protein>
<feature type="region of interest" description="Disordered" evidence="1">
    <location>
        <begin position="1"/>
        <end position="21"/>
    </location>
</feature>
<dbReference type="Proteomes" id="UP000248012">
    <property type="component" value="Unassembled WGS sequence"/>
</dbReference>
<dbReference type="SMART" id="SM00530">
    <property type="entry name" value="HTH_XRE"/>
    <property type="match status" value="1"/>
</dbReference>
<evidence type="ECO:0000259" key="2">
    <source>
        <dbReference type="PROSITE" id="PS50943"/>
    </source>
</evidence>
<dbReference type="Gene3D" id="1.10.260.40">
    <property type="entry name" value="lambda repressor-like DNA-binding domains"/>
    <property type="match status" value="1"/>
</dbReference>
<accession>A0A2V4NFM9</accession>
<feature type="compositionally biased region" description="Polar residues" evidence="1">
    <location>
        <begin position="1"/>
        <end position="11"/>
    </location>
</feature>
<evidence type="ECO:0000313" key="4">
    <source>
        <dbReference type="Proteomes" id="UP000248012"/>
    </source>
</evidence>
<dbReference type="InterPro" id="IPR001387">
    <property type="entry name" value="Cro/C1-type_HTH"/>
</dbReference>
<evidence type="ECO:0000256" key="1">
    <source>
        <dbReference type="SAM" id="MobiDB-lite"/>
    </source>
</evidence>
<dbReference type="OrthoDB" id="5659783at2"/>
<dbReference type="RefSeq" id="WP_110794831.1">
    <property type="nucleotide sequence ID" value="NZ_KZ826481.1"/>
</dbReference>
<dbReference type="InterPro" id="IPR010982">
    <property type="entry name" value="Lambda_DNA-bd_dom_sf"/>
</dbReference>
<dbReference type="CDD" id="cd00093">
    <property type="entry name" value="HTH_XRE"/>
    <property type="match status" value="1"/>
</dbReference>
<dbReference type="EMBL" id="QFVT01000002">
    <property type="protein sequence ID" value="PYC49233.1"/>
    <property type="molecule type" value="Genomic_DNA"/>
</dbReference>
<dbReference type="PROSITE" id="PS50943">
    <property type="entry name" value="HTH_CROC1"/>
    <property type="match status" value="1"/>
</dbReference>